<evidence type="ECO:0000313" key="4">
    <source>
        <dbReference type="Proteomes" id="UP000000493"/>
    </source>
</evidence>
<dbReference type="InterPro" id="IPR035905">
    <property type="entry name" value="Barstar-like_sf"/>
</dbReference>
<dbReference type="Pfam" id="PF01337">
    <property type="entry name" value="Barstar"/>
    <property type="match status" value="1"/>
</dbReference>
<reference evidence="3 4" key="2">
    <citation type="journal article" date="2012" name="Stand. Genomic Sci.">
        <title>Complete genome sequence of the aquatic bacterium Runella slithyformis type strain (LSU 4(T)).</title>
        <authorList>
            <person name="Copeland A."/>
            <person name="Zhang X."/>
            <person name="Misra M."/>
            <person name="Lapidus A."/>
            <person name="Nolan M."/>
            <person name="Lucas S."/>
            <person name="Deshpande S."/>
            <person name="Cheng J.F."/>
            <person name="Tapia R."/>
            <person name="Goodwin L.A."/>
            <person name="Pitluck S."/>
            <person name="Liolios K."/>
            <person name="Pagani I."/>
            <person name="Ivanova N."/>
            <person name="Mikhailova N."/>
            <person name="Pati A."/>
            <person name="Chen A."/>
            <person name="Palaniappan K."/>
            <person name="Land M."/>
            <person name="Hauser L."/>
            <person name="Pan C."/>
            <person name="Jeffries C.D."/>
            <person name="Detter J.C."/>
            <person name="Brambilla E.M."/>
            <person name="Rohde M."/>
            <person name="Djao O.D."/>
            <person name="Goker M."/>
            <person name="Sikorski J."/>
            <person name="Tindall B.J."/>
            <person name="Woyke T."/>
            <person name="Bristow J."/>
            <person name="Eisen J.A."/>
            <person name="Markowitz V."/>
            <person name="Hugenholtz P."/>
            <person name="Kyrpides N.C."/>
            <person name="Klenk H.P."/>
            <person name="Mavromatis K."/>
        </authorList>
    </citation>
    <scope>NUCLEOTIDE SEQUENCE [LARGE SCALE GENOMIC DNA]</scope>
    <source>
        <strain evidence="4">ATCC 29530 / DSM 19594 / LMG 11500 / NCIMB 11436 / LSU 4</strain>
    </source>
</reference>
<protein>
    <submittedName>
        <fullName evidence="3">Barstar (Barnase inhibitor)</fullName>
    </submittedName>
</protein>
<evidence type="ECO:0000256" key="1">
    <source>
        <dbReference type="ARBA" id="ARBA00006845"/>
    </source>
</evidence>
<comment type="similarity">
    <text evidence="1">Belongs to the barstar family.</text>
</comment>
<proteinExistence type="inferred from homology"/>
<feature type="domain" description="Barstar (barnase inhibitor)" evidence="2">
    <location>
        <begin position="23"/>
        <end position="107"/>
    </location>
</feature>
<dbReference type="KEGG" id="rsi:Runsl_1318"/>
<evidence type="ECO:0000313" key="3">
    <source>
        <dbReference type="EMBL" id="AEI47745.1"/>
    </source>
</evidence>
<evidence type="ECO:0000259" key="2">
    <source>
        <dbReference type="Pfam" id="PF01337"/>
    </source>
</evidence>
<accession>A0A7U3ZIB7</accession>
<name>A0A7U3ZIB7_RUNSL</name>
<sequence length="141" mass="16106">MANIILLSSEQVTANFKNYKLGQIDGTKAQTLSAFYTEIEKALHLPDFEPDMDLLDSLLNDLSWIKQPNVAIYISNFDSFLAREKEKTLAELLNLLDVIAEDWKWLDDDDSTPKKNLKLLIQNCPRAVTVLEKEEFAFAVL</sequence>
<dbReference type="RefSeq" id="WP_013927064.1">
    <property type="nucleotide sequence ID" value="NC_015703.1"/>
</dbReference>
<dbReference type="InterPro" id="IPR000468">
    <property type="entry name" value="Barstar"/>
</dbReference>
<dbReference type="Proteomes" id="UP000000493">
    <property type="component" value="Chromosome"/>
</dbReference>
<dbReference type="Gene3D" id="3.30.370.10">
    <property type="entry name" value="Barstar-like"/>
    <property type="match status" value="1"/>
</dbReference>
<dbReference type="AlphaFoldDB" id="A0A7U3ZIB7"/>
<dbReference type="SUPFAM" id="SSF52038">
    <property type="entry name" value="Barstar-related"/>
    <property type="match status" value="1"/>
</dbReference>
<gene>
    <name evidence="3" type="ordered locus">Runsl_1318</name>
</gene>
<dbReference type="EMBL" id="CP002859">
    <property type="protein sequence ID" value="AEI47745.1"/>
    <property type="molecule type" value="Genomic_DNA"/>
</dbReference>
<organism evidence="3 4">
    <name type="scientific">Runella slithyformis (strain ATCC 29530 / DSM 19594 / LMG 11500 / NCIMB 11436 / LSU 4)</name>
    <dbReference type="NCBI Taxonomy" id="761193"/>
    <lineage>
        <taxon>Bacteria</taxon>
        <taxon>Pseudomonadati</taxon>
        <taxon>Bacteroidota</taxon>
        <taxon>Cytophagia</taxon>
        <taxon>Cytophagales</taxon>
        <taxon>Spirosomataceae</taxon>
        <taxon>Runella</taxon>
    </lineage>
</organism>
<keyword evidence="4" id="KW-1185">Reference proteome</keyword>
<reference evidence="4" key="1">
    <citation type="submission" date="2011-06" db="EMBL/GenBank/DDBJ databases">
        <title>The complete genome of chromosome of Runella slithyformis DSM 19594.</title>
        <authorList>
            <consortium name="US DOE Joint Genome Institute (JGI-PGF)"/>
            <person name="Lucas S."/>
            <person name="Han J."/>
            <person name="Lapidus A."/>
            <person name="Bruce D."/>
            <person name="Goodwin L."/>
            <person name="Pitluck S."/>
            <person name="Peters L."/>
            <person name="Kyrpides N."/>
            <person name="Mavromatis K."/>
            <person name="Ivanova N."/>
            <person name="Ovchinnikova G."/>
            <person name="Zhang X."/>
            <person name="Misra M."/>
            <person name="Detter J.C."/>
            <person name="Tapia R."/>
            <person name="Han C."/>
            <person name="Land M."/>
            <person name="Hauser L."/>
            <person name="Markowitz V."/>
            <person name="Cheng J.-F."/>
            <person name="Hugenholtz P."/>
            <person name="Woyke T."/>
            <person name="Wu D."/>
            <person name="Tindall B."/>
            <person name="Faehrich R."/>
            <person name="Brambilla E."/>
            <person name="Klenk H.-P."/>
            <person name="Eisen J.A."/>
        </authorList>
    </citation>
    <scope>NUCLEOTIDE SEQUENCE [LARGE SCALE GENOMIC DNA]</scope>
    <source>
        <strain evidence="4">ATCC 29530 / DSM 19594 / LMG 11500 / NCIMB 11436 / LSU 4</strain>
    </source>
</reference>